<dbReference type="EMBL" id="ASGP02000001">
    <property type="protein sequence ID" value="KAH9528834.1"/>
    <property type="molecule type" value="Genomic_DNA"/>
</dbReference>
<reference evidence="1" key="1">
    <citation type="submission" date="2013-05" db="EMBL/GenBank/DDBJ databases">
        <authorList>
            <person name="Yim A.K.Y."/>
            <person name="Chan T.F."/>
            <person name="Ji K.M."/>
            <person name="Liu X.Y."/>
            <person name="Zhou J.W."/>
            <person name="Li R.Q."/>
            <person name="Yang K.Y."/>
            <person name="Li J."/>
            <person name="Li M."/>
            <person name="Law P.T.W."/>
            <person name="Wu Y.L."/>
            <person name="Cai Z.L."/>
            <person name="Qin H."/>
            <person name="Bao Y."/>
            <person name="Leung R.K.K."/>
            <person name="Ng P.K.S."/>
            <person name="Zou J."/>
            <person name="Zhong X.J."/>
            <person name="Ran P.X."/>
            <person name="Zhong N.S."/>
            <person name="Liu Z.G."/>
            <person name="Tsui S.K.W."/>
        </authorList>
    </citation>
    <scope>NUCLEOTIDE SEQUENCE</scope>
    <source>
        <strain evidence="1">Derf</strain>
        <tissue evidence="1">Whole organism</tissue>
    </source>
</reference>
<dbReference type="Proteomes" id="UP000790347">
    <property type="component" value="Unassembled WGS sequence"/>
</dbReference>
<dbReference type="AlphaFoldDB" id="A0A922LAT3"/>
<sequence>MVIRNELDTTDESMFQRLKENCEKEILAGYISCTNLPLKKQTKRDNIYLFLMVKRPSTRIFEAMNQILKPFVDEMKLLEKTA</sequence>
<gene>
    <name evidence="1" type="ORF">DERF_002750</name>
</gene>
<evidence type="ECO:0000313" key="1">
    <source>
        <dbReference type="EMBL" id="KAH9528834.1"/>
    </source>
</evidence>
<organism evidence="1 2">
    <name type="scientific">Dermatophagoides farinae</name>
    <name type="common">American house dust mite</name>
    <dbReference type="NCBI Taxonomy" id="6954"/>
    <lineage>
        <taxon>Eukaryota</taxon>
        <taxon>Metazoa</taxon>
        <taxon>Ecdysozoa</taxon>
        <taxon>Arthropoda</taxon>
        <taxon>Chelicerata</taxon>
        <taxon>Arachnida</taxon>
        <taxon>Acari</taxon>
        <taxon>Acariformes</taxon>
        <taxon>Sarcoptiformes</taxon>
        <taxon>Astigmata</taxon>
        <taxon>Psoroptidia</taxon>
        <taxon>Analgoidea</taxon>
        <taxon>Pyroglyphidae</taxon>
        <taxon>Dermatophagoidinae</taxon>
        <taxon>Dermatophagoides</taxon>
    </lineage>
</organism>
<name>A0A922LAT3_DERFA</name>
<evidence type="ECO:0000313" key="2">
    <source>
        <dbReference type="Proteomes" id="UP000790347"/>
    </source>
</evidence>
<comment type="caution">
    <text evidence="1">The sequence shown here is derived from an EMBL/GenBank/DDBJ whole genome shotgun (WGS) entry which is preliminary data.</text>
</comment>
<reference evidence="1" key="2">
    <citation type="journal article" date="2022" name="Res Sq">
        <title>Comparative Genomics Reveals Insights into the Divergent Evolution of Astigmatic Mites and Household Pest Adaptations.</title>
        <authorList>
            <person name="Xiong Q."/>
            <person name="Wan A.T.-Y."/>
            <person name="Liu X.-Y."/>
            <person name="Fung C.S.-H."/>
            <person name="Xiao X."/>
            <person name="Malainual N."/>
            <person name="Hou J."/>
            <person name="Wang L."/>
            <person name="Wang M."/>
            <person name="Yang K."/>
            <person name="Cui Y."/>
            <person name="Leung E."/>
            <person name="Nong W."/>
            <person name="Shin S.-K."/>
            <person name="Au S."/>
            <person name="Jeong K.Y."/>
            <person name="Chew F.T."/>
            <person name="Hui J."/>
            <person name="Leung T.F."/>
            <person name="Tungtrongchitr A."/>
            <person name="Zhong N."/>
            <person name="Liu Z."/>
            <person name="Tsui S."/>
        </authorList>
    </citation>
    <scope>NUCLEOTIDE SEQUENCE</scope>
    <source>
        <strain evidence="1">Derf</strain>
        <tissue evidence="1">Whole organism</tissue>
    </source>
</reference>
<protein>
    <submittedName>
        <fullName evidence="1">Uncharacterized protein</fullName>
    </submittedName>
</protein>
<proteinExistence type="predicted"/>
<keyword evidence="2" id="KW-1185">Reference proteome</keyword>
<accession>A0A922LAT3</accession>